<dbReference type="Proteomes" id="UP000258309">
    <property type="component" value="Unassembled WGS sequence"/>
</dbReference>
<dbReference type="STRING" id="5539.A0A3E2GUE4"/>
<dbReference type="Pfam" id="PF00106">
    <property type="entry name" value="adh_short"/>
    <property type="match status" value="1"/>
</dbReference>
<dbReference type="InterPro" id="IPR036291">
    <property type="entry name" value="NAD(P)-bd_dom_sf"/>
</dbReference>
<dbReference type="OrthoDB" id="5840532at2759"/>
<evidence type="ECO:0000313" key="3">
    <source>
        <dbReference type="EMBL" id="RFU24652.1"/>
    </source>
</evidence>
<dbReference type="PRINTS" id="PR00081">
    <property type="entry name" value="GDHRDH"/>
</dbReference>
<comment type="similarity">
    <text evidence="1">Belongs to the short-chain dehydrogenases/reductases (SDR) family.</text>
</comment>
<evidence type="ECO:0000256" key="2">
    <source>
        <dbReference type="ARBA" id="ARBA00023002"/>
    </source>
</evidence>
<keyword evidence="4" id="KW-1185">Reference proteome</keyword>
<organism evidence="3 4">
    <name type="scientific">Scytalidium lignicola</name>
    <name type="common">Hyphomycete</name>
    <dbReference type="NCBI Taxonomy" id="5539"/>
    <lineage>
        <taxon>Eukaryota</taxon>
        <taxon>Fungi</taxon>
        <taxon>Dikarya</taxon>
        <taxon>Ascomycota</taxon>
        <taxon>Pezizomycotina</taxon>
        <taxon>Leotiomycetes</taxon>
        <taxon>Leotiomycetes incertae sedis</taxon>
        <taxon>Scytalidium</taxon>
    </lineage>
</organism>
<evidence type="ECO:0000313" key="4">
    <source>
        <dbReference type="Proteomes" id="UP000258309"/>
    </source>
</evidence>
<dbReference type="InterPro" id="IPR002347">
    <property type="entry name" value="SDR_fam"/>
</dbReference>
<comment type="caution">
    <text evidence="3">The sequence shown here is derived from an EMBL/GenBank/DDBJ whole genome shotgun (WGS) entry which is preliminary data.</text>
</comment>
<dbReference type="PANTHER" id="PTHR24321:SF8">
    <property type="entry name" value="ESTRADIOL 17-BETA-DEHYDROGENASE 8-RELATED"/>
    <property type="match status" value="1"/>
</dbReference>
<proteinExistence type="inferred from homology"/>
<feature type="non-terminal residue" evidence="3">
    <location>
        <position position="1"/>
    </location>
</feature>
<evidence type="ECO:0000256" key="1">
    <source>
        <dbReference type="ARBA" id="ARBA00006484"/>
    </source>
</evidence>
<dbReference type="Gene3D" id="3.40.50.720">
    <property type="entry name" value="NAD(P)-binding Rossmann-like Domain"/>
    <property type="match status" value="2"/>
</dbReference>
<keyword evidence="2" id="KW-0560">Oxidoreductase</keyword>
<reference evidence="3 4" key="1">
    <citation type="submission" date="2018-05" db="EMBL/GenBank/DDBJ databases">
        <title>Draft genome sequence of Scytalidium lignicola DSM 105466, a ubiquitous saprotrophic fungus.</title>
        <authorList>
            <person name="Buettner E."/>
            <person name="Gebauer A.M."/>
            <person name="Hofrichter M."/>
            <person name="Liers C."/>
            <person name="Kellner H."/>
        </authorList>
    </citation>
    <scope>NUCLEOTIDE SEQUENCE [LARGE SCALE GENOMIC DNA]</scope>
    <source>
        <strain evidence="3 4">DSM 105466</strain>
    </source>
</reference>
<name>A0A3E2GUE4_SCYLI</name>
<dbReference type="PANTHER" id="PTHR24321">
    <property type="entry name" value="DEHYDROGENASES, SHORT CHAIN"/>
    <property type="match status" value="1"/>
</dbReference>
<gene>
    <name evidence="3" type="ORF">B7463_g11685</name>
</gene>
<protein>
    <submittedName>
        <fullName evidence="3">Uncharacterized protein</fullName>
    </submittedName>
</protein>
<sequence>MTLLNGTALITGTGSGIGQATAVAYAQAGCSNLSIADLNPEGLRKTTERVKECNPEVKVLEMIVDVSDPESVESMVRSTMNNFGGLQYVTSSTFDGRRAQRGSIVNMAFVCGLSVIPNIMPYIASKHAVVGVTRAFAIDYGKYNIRINAVCPGIVETPMLQRRQAMEEVSVENTKVKCSVEDPPLGRLALPEEIADICVFLSSSMSSYVHGSMVTADGGKMAMY</sequence>
<dbReference type="SUPFAM" id="SSF51735">
    <property type="entry name" value="NAD(P)-binding Rossmann-fold domains"/>
    <property type="match status" value="1"/>
</dbReference>
<feature type="non-terminal residue" evidence="3">
    <location>
        <position position="224"/>
    </location>
</feature>
<dbReference type="AlphaFoldDB" id="A0A3E2GUE4"/>
<dbReference type="GO" id="GO:0016491">
    <property type="term" value="F:oxidoreductase activity"/>
    <property type="evidence" value="ECO:0007669"/>
    <property type="project" value="UniProtKB-KW"/>
</dbReference>
<dbReference type="EMBL" id="NCSJ02000418">
    <property type="protein sequence ID" value="RFU24652.1"/>
    <property type="molecule type" value="Genomic_DNA"/>
</dbReference>
<dbReference type="OMA" id="LCMREEL"/>
<accession>A0A3E2GUE4</accession>
<dbReference type="Pfam" id="PF13561">
    <property type="entry name" value="adh_short_C2"/>
    <property type="match status" value="1"/>
</dbReference>